<dbReference type="OrthoDB" id="16547at2759"/>
<accession>A0A8H3TRM1</accession>
<reference evidence="2" key="1">
    <citation type="submission" date="2020-07" db="EMBL/GenBank/DDBJ databases">
        <title>Draft Genome Sequence of a Deep-Sea Yeast, Naganishia (Cryptococcus) liquefaciens strain N6.</title>
        <authorList>
            <person name="Han Y.W."/>
            <person name="Kajitani R."/>
            <person name="Morimoto H."/>
            <person name="Parhat M."/>
            <person name="Tsubouchi H."/>
            <person name="Bakenova O."/>
            <person name="Ogata M."/>
            <person name="Argunhan B."/>
            <person name="Aoki R."/>
            <person name="Kajiwara S."/>
            <person name="Itoh T."/>
            <person name="Iwasaki H."/>
        </authorList>
    </citation>
    <scope>NUCLEOTIDE SEQUENCE</scope>
    <source>
        <strain evidence="2">N6</strain>
    </source>
</reference>
<protein>
    <recommendedName>
        <fullName evidence="1">HD/PDEase domain-containing protein</fullName>
    </recommendedName>
</protein>
<dbReference type="InterPro" id="IPR003607">
    <property type="entry name" value="HD/PDEase_dom"/>
</dbReference>
<dbReference type="PANTHER" id="PTHR33594:SF1">
    <property type="entry name" value="HD_PDEASE DOMAIN-CONTAINING PROTEIN"/>
    <property type="match status" value="1"/>
</dbReference>
<evidence type="ECO:0000313" key="2">
    <source>
        <dbReference type="EMBL" id="GHJ85709.1"/>
    </source>
</evidence>
<comment type="caution">
    <text evidence="2">The sequence shown here is derived from an EMBL/GenBank/DDBJ whole genome shotgun (WGS) entry which is preliminary data.</text>
</comment>
<gene>
    <name evidence="2" type="ORF">NliqN6_2111</name>
</gene>
<feature type="domain" description="HD/PDEase" evidence="1">
    <location>
        <begin position="29"/>
        <end position="173"/>
    </location>
</feature>
<dbReference type="PANTHER" id="PTHR33594">
    <property type="entry name" value="SUPERFAMILY HYDROLASE, PUTATIVE (AFU_ORTHOLOGUE AFUA_1G03035)-RELATED"/>
    <property type="match status" value="1"/>
</dbReference>
<keyword evidence="3" id="KW-1185">Reference proteome</keyword>
<dbReference type="AlphaFoldDB" id="A0A8H3TRM1"/>
<dbReference type="CDD" id="cd00077">
    <property type="entry name" value="HDc"/>
    <property type="match status" value="1"/>
</dbReference>
<name>A0A8H3TRM1_9TREE</name>
<proteinExistence type="predicted"/>
<dbReference type="SMART" id="SM00471">
    <property type="entry name" value="HDc"/>
    <property type="match status" value="1"/>
</dbReference>
<evidence type="ECO:0000313" key="3">
    <source>
        <dbReference type="Proteomes" id="UP000620104"/>
    </source>
</evidence>
<dbReference type="Proteomes" id="UP000620104">
    <property type="component" value="Unassembled WGS sequence"/>
</dbReference>
<evidence type="ECO:0000259" key="1">
    <source>
        <dbReference type="SMART" id="SM00471"/>
    </source>
</evidence>
<dbReference type="SUPFAM" id="SSF109604">
    <property type="entry name" value="HD-domain/PDEase-like"/>
    <property type="match status" value="1"/>
</dbReference>
<organism evidence="2 3">
    <name type="scientific">Naganishia liquefaciens</name>
    <dbReference type="NCBI Taxonomy" id="104408"/>
    <lineage>
        <taxon>Eukaryota</taxon>
        <taxon>Fungi</taxon>
        <taxon>Dikarya</taxon>
        <taxon>Basidiomycota</taxon>
        <taxon>Agaricomycotina</taxon>
        <taxon>Tremellomycetes</taxon>
        <taxon>Filobasidiales</taxon>
        <taxon>Filobasidiaceae</taxon>
        <taxon>Naganishia</taxon>
    </lineage>
</organism>
<sequence>MSILHSSTETEALVRHAEELVKEHMSKYDPSHDWYHVDRVRRTALKLAKSLQDDTEARNEGFVPPDMLLVELVALFHDMADAKYAETSSLETVLAPFLTSSLTESMLSKEQMSLLLSIIPRISWSTEKKLRTAGTWDDLVADMQRNGGWVELAVVQDADRLDAIGAFGIMRCAAYSSATNRPLCVPAISSETISRGSENEAHRALVDSSAIQHFHDKLLHIRNRMKTPLGKQEATRRHDFMLQFLEEVDHESAA</sequence>
<dbReference type="EMBL" id="BLZA01000013">
    <property type="protein sequence ID" value="GHJ85709.1"/>
    <property type="molecule type" value="Genomic_DNA"/>
</dbReference>
<dbReference type="Gene3D" id="1.10.3210.50">
    <property type="match status" value="1"/>
</dbReference>